<dbReference type="Proteomes" id="UP000184447">
    <property type="component" value="Unassembled WGS sequence"/>
</dbReference>
<dbReference type="GO" id="GO:0004888">
    <property type="term" value="F:transmembrane signaling receptor activity"/>
    <property type="evidence" value="ECO:0007669"/>
    <property type="project" value="TreeGrafter"/>
</dbReference>
<dbReference type="GO" id="GO:0007165">
    <property type="term" value="P:signal transduction"/>
    <property type="evidence" value="ECO:0007669"/>
    <property type="project" value="InterPro"/>
</dbReference>
<dbReference type="EMBL" id="FQXM01000026">
    <property type="protein sequence ID" value="SHH96850.1"/>
    <property type="molecule type" value="Genomic_DNA"/>
</dbReference>
<dbReference type="GO" id="GO:0006935">
    <property type="term" value="P:chemotaxis"/>
    <property type="evidence" value="ECO:0007669"/>
    <property type="project" value="UniProtKB-KW"/>
</dbReference>
<dbReference type="Pfam" id="PF00015">
    <property type="entry name" value="MCPsignal"/>
    <property type="match status" value="1"/>
</dbReference>
<keyword evidence="1" id="KW-0145">Chemotaxis</keyword>
<protein>
    <submittedName>
        <fullName evidence="4">Primosomal replication protein priC</fullName>
    </submittedName>
</protein>
<name>A0A1M5XAJ3_9CLOT</name>
<feature type="domain" description="Methyl-accepting transducer" evidence="3">
    <location>
        <begin position="1"/>
        <end position="64"/>
    </location>
</feature>
<dbReference type="AlphaFoldDB" id="A0A1M5XAJ3"/>
<evidence type="ECO:0000259" key="3">
    <source>
        <dbReference type="Pfam" id="PF00015"/>
    </source>
</evidence>
<dbReference type="InterPro" id="IPR004089">
    <property type="entry name" value="MCPsignal_dom"/>
</dbReference>
<dbReference type="InterPro" id="IPR051310">
    <property type="entry name" value="MCP_chemotaxis"/>
</dbReference>
<comment type="similarity">
    <text evidence="2">Belongs to the methyl-accepting chemotaxis (MCP) protein family.</text>
</comment>
<reference evidence="4 5" key="1">
    <citation type="submission" date="2016-11" db="EMBL/GenBank/DDBJ databases">
        <authorList>
            <person name="Jaros S."/>
            <person name="Januszkiewicz K."/>
            <person name="Wedrychowicz H."/>
        </authorList>
    </citation>
    <scope>NUCLEOTIDE SEQUENCE [LARGE SCALE GENOMIC DNA]</scope>
    <source>
        <strain evidence="4 5">DSM 8605</strain>
    </source>
</reference>
<sequence length="131" mass="14345">MIETSIKKVKDGTKIANATSKALNEIVIDVTKASDLVQNIATASYEQSSGVEQINQGINQIANVVQSTSATSEQTASASEELFNQAELLKNEVATFKFRDNETESLIKNKTNLSETNSNEIHLTNEEFGKY</sequence>
<dbReference type="Gene3D" id="1.10.287.950">
    <property type="entry name" value="Methyl-accepting chemotaxis protein"/>
    <property type="match status" value="1"/>
</dbReference>
<organism evidence="4 5">
    <name type="scientific">Clostridium grantii DSM 8605</name>
    <dbReference type="NCBI Taxonomy" id="1121316"/>
    <lineage>
        <taxon>Bacteria</taxon>
        <taxon>Bacillati</taxon>
        <taxon>Bacillota</taxon>
        <taxon>Clostridia</taxon>
        <taxon>Eubacteriales</taxon>
        <taxon>Clostridiaceae</taxon>
        <taxon>Clostridium</taxon>
    </lineage>
</organism>
<evidence type="ECO:0000313" key="5">
    <source>
        <dbReference type="Proteomes" id="UP000184447"/>
    </source>
</evidence>
<evidence type="ECO:0000313" key="4">
    <source>
        <dbReference type="EMBL" id="SHH96850.1"/>
    </source>
</evidence>
<dbReference type="PANTHER" id="PTHR43531">
    <property type="entry name" value="PROTEIN ICFG"/>
    <property type="match status" value="1"/>
</dbReference>
<dbReference type="GO" id="GO:0005886">
    <property type="term" value="C:plasma membrane"/>
    <property type="evidence" value="ECO:0007669"/>
    <property type="project" value="TreeGrafter"/>
</dbReference>
<keyword evidence="5" id="KW-1185">Reference proteome</keyword>
<proteinExistence type="inferred from homology"/>
<dbReference type="SUPFAM" id="SSF58104">
    <property type="entry name" value="Methyl-accepting chemotaxis protein (MCP) signaling domain"/>
    <property type="match status" value="1"/>
</dbReference>
<dbReference type="PANTHER" id="PTHR43531:SF11">
    <property type="entry name" value="METHYL-ACCEPTING CHEMOTAXIS PROTEIN 3"/>
    <property type="match status" value="1"/>
</dbReference>
<dbReference type="STRING" id="1121316.SAMN02745207_03503"/>
<gene>
    <name evidence="4" type="ORF">SAMN02745207_03503</name>
</gene>
<accession>A0A1M5XAJ3</accession>
<evidence type="ECO:0000256" key="1">
    <source>
        <dbReference type="ARBA" id="ARBA00022500"/>
    </source>
</evidence>
<evidence type="ECO:0000256" key="2">
    <source>
        <dbReference type="ARBA" id="ARBA00029447"/>
    </source>
</evidence>